<feature type="non-terminal residue" evidence="1">
    <location>
        <position position="1"/>
    </location>
</feature>
<accession>A0AAN5C6F3</accession>
<reference evidence="2" key="1">
    <citation type="submission" date="2022-10" db="EMBL/GenBank/DDBJ databases">
        <title>Genome assembly of Pristionchus species.</title>
        <authorList>
            <person name="Yoshida K."/>
            <person name="Sommer R.J."/>
        </authorList>
    </citation>
    <scope>NUCLEOTIDE SEQUENCE [LARGE SCALE GENOMIC DNA]</scope>
    <source>
        <strain evidence="2">RS5460</strain>
    </source>
</reference>
<dbReference type="EMBL" id="BTRK01000001">
    <property type="protein sequence ID" value="GMR30276.1"/>
    <property type="molecule type" value="Genomic_DNA"/>
</dbReference>
<dbReference type="AlphaFoldDB" id="A0AAN5C6F3"/>
<protein>
    <submittedName>
        <fullName evidence="1">Uncharacterized protein</fullName>
    </submittedName>
</protein>
<gene>
    <name evidence="1" type="ORF">PMAYCL1PPCAC_00471</name>
</gene>
<organism evidence="1 2">
    <name type="scientific">Pristionchus mayeri</name>
    <dbReference type="NCBI Taxonomy" id="1317129"/>
    <lineage>
        <taxon>Eukaryota</taxon>
        <taxon>Metazoa</taxon>
        <taxon>Ecdysozoa</taxon>
        <taxon>Nematoda</taxon>
        <taxon>Chromadorea</taxon>
        <taxon>Rhabditida</taxon>
        <taxon>Rhabditina</taxon>
        <taxon>Diplogasteromorpha</taxon>
        <taxon>Diplogasteroidea</taxon>
        <taxon>Neodiplogasteridae</taxon>
        <taxon>Pristionchus</taxon>
    </lineage>
</organism>
<name>A0AAN5C6F3_9BILA</name>
<proteinExistence type="predicted"/>
<evidence type="ECO:0000313" key="2">
    <source>
        <dbReference type="Proteomes" id="UP001328107"/>
    </source>
</evidence>
<comment type="caution">
    <text evidence="1">The sequence shown here is derived from an EMBL/GenBank/DDBJ whole genome shotgun (WGS) entry which is preliminary data.</text>
</comment>
<feature type="non-terminal residue" evidence="1">
    <location>
        <position position="199"/>
    </location>
</feature>
<dbReference type="Proteomes" id="UP001328107">
    <property type="component" value="Unassembled WGS sequence"/>
</dbReference>
<keyword evidence="2" id="KW-1185">Reference proteome</keyword>
<evidence type="ECO:0000313" key="1">
    <source>
        <dbReference type="EMBL" id="GMR30276.1"/>
    </source>
</evidence>
<sequence>RMSYESFSGVQCIFYKHKQSDEVIGPFTEQEILEKSLENKELFGYLTSFHVMTDGIKPHKQSIFTTIAGQDAIRGILTSASLHAPQDNRSLWELKLLPIEMGIRMLNLKSKGDFVKVYLDICKVFQTGKTKMIEMLSNHFFVLEDDFMELPKKEKELVFKELYRQLTIKTELYCSYCNVFMFTVRQKVYHMASPHHFEM</sequence>